<reference evidence="2" key="1">
    <citation type="journal article" date="2021" name="PeerJ">
        <title>Extensive microbial diversity within the chicken gut microbiome revealed by metagenomics and culture.</title>
        <authorList>
            <person name="Gilroy R."/>
            <person name="Ravi A."/>
            <person name="Getino M."/>
            <person name="Pursley I."/>
            <person name="Horton D.L."/>
            <person name="Alikhan N.F."/>
            <person name="Baker D."/>
            <person name="Gharbi K."/>
            <person name="Hall N."/>
            <person name="Watson M."/>
            <person name="Adriaenssens E.M."/>
            <person name="Foster-Nyarko E."/>
            <person name="Jarju S."/>
            <person name="Secka A."/>
            <person name="Antonio M."/>
            <person name="Oren A."/>
            <person name="Chaudhuri R.R."/>
            <person name="La Ragione R."/>
            <person name="Hildebrand F."/>
            <person name="Pallen M.J."/>
        </authorList>
    </citation>
    <scope>NUCLEOTIDE SEQUENCE</scope>
    <source>
        <strain evidence="2">B5-657</strain>
    </source>
</reference>
<evidence type="ECO:0000313" key="2">
    <source>
        <dbReference type="EMBL" id="MBU3803658.1"/>
    </source>
</evidence>
<dbReference type="SUPFAM" id="SSF51445">
    <property type="entry name" value="(Trans)glycosidases"/>
    <property type="match status" value="1"/>
</dbReference>
<dbReference type="Proteomes" id="UP000824229">
    <property type="component" value="Unassembled WGS sequence"/>
</dbReference>
<evidence type="ECO:0000256" key="1">
    <source>
        <dbReference type="SAM" id="Phobius"/>
    </source>
</evidence>
<protein>
    <submittedName>
        <fullName evidence="2">Uncharacterized protein</fullName>
    </submittedName>
</protein>
<gene>
    <name evidence="2" type="ORF">H9872_02710</name>
</gene>
<keyword evidence="1" id="KW-0472">Membrane</keyword>
<sequence>MRKFIGSMFIIILGMIGLFYLIYFKGFYINPFTNDSLQILSKVENKSIMVKEDDTFKEISIKGVNLPSSISNHRSTDFAIDKETYLRWFKLIQEMGANTLRIYTIYDSTFYDALYEFNNDNPNPLYLLQGIRVTDYANNSKNDAYSKGFYYSLREDARDVVDVVHGKKIISNNKTKGSGIYTKDVSPWLLGYMIGSDWNPDTIAYTNNRNYSSAYEGKYFRTTQEASPFEALLADIMDKLVTYETNKYHCQSLVTFSSSTTTDPFEYEIEFSRAADKYVSLDPNHIEATENLKSGYFASYQLAQVYTGFEEYFSAEQKEKLSPLLTELTGATEEEKYFKLLSNYHTMPVVISEFGFSTSRGTDEVSGNLNEQQQGEALINMYQNIIDGGCQGAIINSWQDSWEKVSWNTSYAVEVDKTYRWHDIQSKNTGYGILGFKSNDIEIDGDDSDWPKKHTIINDGETLAYTFYDEKGLYLFIKNNALTMDKELYLALDITPNSGSKTYLDKVQFDRAADFIIRLSKTQGEILVHSRYESLRENYLAQITGEDPFIRYPEQDDEESVPISMICKSDIFDNIASNNEVVRHSVFETGKLIQGHSKDNSLADYCYSLEGVELRIPWQLLNVSNPTEFKIHDDYYMNYGVESISVDTIYMGVFTEEKNDVSMNQIELK</sequence>
<proteinExistence type="predicted"/>
<name>A0A9E2NMR1_9FIRM</name>
<feature type="transmembrane region" description="Helical" evidence="1">
    <location>
        <begin position="7"/>
        <end position="28"/>
    </location>
</feature>
<dbReference type="EMBL" id="JAHLFQ010000052">
    <property type="protein sequence ID" value="MBU3803658.1"/>
    <property type="molecule type" value="Genomic_DNA"/>
</dbReference>
<dbReference type="AlphaFoldDB" id="A0A9E2NMR1"/>
<feature type="non-terminal residue" evidence="2">
    <location>
        <position position="669"/>
    </location>
</feature>
<keyword evidence="1" id="KW-0812">Transmembrane</keyword>
<keyword evidence="1" id="KW-1133">Transmembrane helix</keyword>
<dbReference type="InterPro" id="IPR017853">
    <property type="entry name" value="GH"/>
</dbReference>
<evidence type="ECO:0000313" key="3">
    <source>
        <dbReference type="Proteomes" id="UP000824229"/>
    </source>
</evidence>
<comment type="caution">
    <text evidence="2">The sequence shown here is derived from an EMBL/GenBank/DDBJ whole genome shotgun (WGS) entry which is preliminary data.</text>
</comment>
<accession>A0A9E2NMR1</accession>
<organism evidence="2 3">
    <name type="scientific">Candidatus Cellulosilyticum pullistercoris</name>
    <dbReference type="NCBI Taxonomy" id="2838521"/>
    <lineage>
        <taxon>Bacteria</taxon>
        <taxon>Bacillati</taxon>
        <taxon>Bacillota</taxon>
        <taxon>Clostridia</taxon>
        <taxon>Lachnospirales</taxon>
        <taxon>Cellulosilyticaceae</taxon>
        <taxon>Cellulosilyticum</taxon>
    </lineage>
</organism>
<reference evidence="2" key="2">
    <citation type="submission" date="2021-04" db="EMBL/GenBank/DDBJ databases">
        <authorList>
            <person name="Gilroy R."/>
        </authorList>
    </citation>
    <scope>NUCLEOTIDE SEQUENCE</scope>
    <source>
        <strain evidence="2">B5-657</strain>
    </source>
</reference>
<dbReference type="Gene3D" id="3.20.20.80">
    <property type="entry name" value="Glycosidases"/>
    <property type="match status" value="1"/>
</dbReference>